<evidence type="ECO:0000256" key="2">
    <source>
        <dbReference type="SAM" id="SignalP"/>
    </source>
</evidence>
<feature type="region of interest" description="Disordered" evidence="1">
    <location>
        <begin position="66"/>
        <end position="334"/>
    </location>
</feature>
<feature type="compositionally biased region" description="Low complexity" evidence="1">
    <location>
        <begin position="280"/>
        <end position="296"/>
    </location>
</feature>
<gene>
    <name evidence="3" type="ORF">A7C99_2861</name>
</gene>
<dbReference type="Proteomes" id="UP000243015">
    <property type="component" value="Unassembled WGS sequence"/>
</dbReference>
<name>A0A178F038_TRIRU</name>
<proteinExistence type="predicted"/>
<dbReference type="AlphaFoldDB" id="A0A178F038"/>
<dbReference type="EMBL" id="LHPM01000013">
    <property type="protein sequence ID" value="OAL65761.1"/>
    <property type="molecule type" value="Genomic_DNA"/>
</dbReference>
<protein>
    <submittedName>
        <fullName evidence="3">Uncharacterized protein</fullName>
    </submittedName>
</protein>
<feature type="compositionally biased region" description="Polar residues" evidence="1">
    <location>
        <begin position="186"/>
        <end position="228"/>
    </location>
</feature>
<feature type="compositionally biased region" description="Low complexity" evidence="1">
    <location>
        <begin position="229"/>
        <end position="238"/>
    </location>
</feature>
<dbReference type="VEuPathDB" id="FungiDB:TERG_02208"/>
<feature type="compositionally biased region" description="Low complexity" evidence="1">
    <location>
        <begin position="107"/>
        <end position="185"/>
    </location>
</feature>
<feature type="chain" id="PRO_5008085835" evidence="2">
    <location>
        <begin position="25"/>
        <end position="584"/>
    </location>
</feature>
<evidence type="ECO:0000313" key="4">
    <source>
        <dbReference type="Proteomes" id="UP000243015"/>
    </source>
</evidence>
<feature type="compositionally biased region" description="Polar residues" evidence="1">
    <location>
        <begin position="248"/>
        <end position="279"/>
    </location>
</feature>
<evidence type="ECO:0000313" key="3">
    <source>
        <dbReference type="EMBL" id="OAL65761.1"/>
    </source>
</evidence>
<comment type="caution">
    <text evidence="3">The sequence shown here is derived from an EMBL/GenBank/DDBJ whole genome shotgun (WGS) entry which is preliminary data.</text>
</comment>
<evidence type="ECO:0000256" key="1">
    <source>
        <dbReference type="SAM" id="MobiDB-lite"/>
    </source>
</evidence>
<feature type="compositionally biased region" description="Polar residues" evidence="1">
    <location>
        <begin position="307"/>
        <end position="334"/>
    </location>
</feature>
<reference evidence="3 4" key="1">
    <citation type="submission" date="2016-05" db="EMBL/GenBank/DDBJ databases">
        <title>Genome sequencing of Trichophyton rubrum CMCC(F)T1i isolated from hair.</title>
        <authorList>
            <person name="Zhan P."/>
            <person name="Tao Y."/>
            <person name="Liu W."/>
        </authorList>
    </citation>
    <scope>NUCLEOTIDE SEQUENCE [LARGE SCALE GENOMIC DNA]</scope>
    <source>
        <strain evidence="4">CMCC(F)T1i</strain>
    </source>
</reference>
<keyword evidence="2" id="KW-0732">Signal</keyword>
<accession>A0A178F038</accession>
<sequence length="584" mass="63488">MRFTPSNLLSLLAVGAILQPVVVPRAITTGLINGRDESGLTKCDVTLGCVDKTIQVPDLEDHAVIPALQKRKGRRPGSNNKPNRNGHGKPSKPATSPTTSPKPSPTTKPSSVSTTQPAKTSPTTSKEEPTTSSKVHSSTSSKVVSNTRTTSSVTSSRLTSPSTSRVASTTKPVTSSTTTLGSQTSAHPISSANSSTKSGENSALNSEEQSATPSKTPFITNSTSTTKPTSEAELTTTSEEAHTTAKSGNTVAPTSSEKGSATWSESATTDLSYTPVPTQSDVSSSSDEYSATESVSTPKHNHVPVRRQTQPQLRPKSQQTTEPSLSHGRNNNKNTSILSWEEYMEDDAKVIKRLEDSIQIKKTDVRAIDIERRYEVKHGEAVIGGVVENKPNVKWDFWKLTRLGENARYARTIVKLQNLEKQGKAKEEVSQDVNGQNKDVISDNYYNKAQKTMVIAWSNVNIDNTEPEDTRLRWSDITFEGWKEHAGDDVKNLRWIVRNNIISEGTSATVREAIRRVGRNPDRRVDFAPDPNDSAMNEAFTVLAGTPNVKGVFHLLADHHEMGGLKVKKIHAFGANMLLITVGR</sequence>
<feature type="signal peptide" evidence="2">
    <location>
        <begin position="1"/>
        <end position="24"/>
    </location>
</feature>
<organism evidence="3 4">
    <name type="scientific">Trichophyton rubrum</name>
    <name type="common">Athlete's foot fungus</name>
    <name type="synonym">Epidermophyton rubrum</name>
    <dbReference type="NCBI Taxonomy" id="5551"/>
    <lineage>
        <taxon>Eukaryota</taxon>
        <taxon>Fungi</taxon>
        <taxon>Dikarya</taxon>
        <taxon>Ascomycota</taxon>
        <taxon>Pezizomycotina</taxon>
        <taxon>Eurotiomycetes</taxon>
        <taxon>Eurotiomycetidae</taxon>
        <taxon>Onygenales</taxon>
        <taxon>Arthrodermataceae</taxon>
        <taxon>Trichophyton</taxon>
    </lineage>
</organism>